<dbReference type="GeneID" id="85399356"/>
<dbReference type="AlphaFoldDB" id="A0AAD8UQ93"/>
<feature type="region of interest" description="Disordered" evidence="1">
    <location>
        <begin position="155"/>
        <end position="202"/>
    </location>
</feature>
<organism evidence="2 3">
    <name type="scientific">Glomerella acutata</name>
    <name type="common">Colletotrichum acutatum</name>
    <dbReference type="NCBI Taxonomy" id="27357"/>
    <lineage>
        <taxon>Eukaryota</taxon>
        <taxon>Fungi</taxon>
        <taxon>Dikarya</taxon>
        <taxon>Ascomycota</taxon>
        <taxon>Pezizomycotina</taxon>
        <taxon>Sordariomycetes</taxon>
        <taxon>Hypocreomycetidae</taxon>
        <taxon>Glomerellales</taxon>
        <taxon>Glomerellaceae</taxon>
        <taxon>Colletotrichum</taxon>
        <taxon>Colletotrichum acutatum species complex</taxon>
    </lineage>
</organism>
<feature type="compositionally biased region" description="Acidic residues" evidence="1">
    <location>
        <begin position="174"/>
        <end position="184"/>
    </location>
</feature>
<proteinExistence type="predicted"/>
<dbReference type="Proteomes" id="UP001244207">
    <property type="component" value="Unassembled WGS sequence"/>
</dbReference>
<evidence type="ECO:0000313" key="3">
    <source>
        <dbReference type="Proteomes" id="UP001244207"/>
    </source>
</evidence>
<gene>
    <name evidence="2" type="ORF">BDZ83DRAFT_775941</name>
</gene>
<evidence type="ECO:0000313" key="2">
    <source>
        <dbReference type="EMBL" id="KAK1725929.1"/>
    </source>
</evidence>
<protein>
    <submittedName>
        <fullName evidence="2">Uncharacterized protein</fullName>
    </submittedName>
</protein>
<name>A0AAD8UQ93_GLOAC</name>
<comment type="caution">
    <text evidence="2">The sequence shown here is derived from an EMBL/GenBank/DDBJ whole genome shotgun (WGS) entry which is preliminary data.</text>
</comment>
<evidence type="ECO:0000256" key="1">
    <source>
        <dbReference type="SAM" id="MobiDB-lite"/>
    </source>
</evidence>
<accession>A0AAD8UQ93</accession>
<keyword evidence="3" id="KW-1185">Reference proteome</keyword>
<sequence length="247" mass="27422">MKLFTKQLTDNEVCELEPTVIRLVRISAKFRQLVSAFAFYLSSPESPFPPGHLRHAAARFQVKTCEAAPSVQYCPDVISCSRRPEAENVGLWIAEAVWDNRGDRNRRCGGEDEIAHKRKGLSESAVFQKRARSRFRRENVDETLRSVNDYVLAPKDSYDGLEDNGGGLGGSSDQDSEDDDDWATEDLGPLQPKIDPRDGNGNHQLIWGRKASMTTFAVTRLITAIEKSTKYTGVLILSGCICCPGAI</sequence>
<dbReference type="RefSeq" id="XP_060365984.1">
    <property type="nucleotide sequence ID" value="XM_060515458.1"/>
</dbReference>
<reference evidence="2" key="1">
    <citation type="submission" date="2021-12" db="EMBL/GenBank/DDBJ databases">
        <title>Comparative genomics, transcriptomics and evolutionary studies reveal genomic signatures of adaptation to plant cell wall in hemibiotrophic fungi.</title>
        <authorList>
            <consortium name="DOE Joint Genome Institute"/>
            <person name="Baroncelli R."/>
            <person name="Diaz J.F."/>
            <person name="Benocci T."/>
            <person name="Peng M."/>
            <person name="Battaglia E."/>
            <person name="Haridas S."/>
            <person name="Andreopoulos W."/>
            <person name="Labutti K."/>
            <person name="Pangilinan J."/>
            <person name="Floch G.L."/>
            <person name="Makela M.R."/>
            <person name="Henrissat B."/>
            <person name="Grigoriev I.V."/>
            <person name="Crouch J.A."/>
            <person name="De Vries R.P."/>
            <person name="Sukno S.A."/>
            <person name="Thon M.R."/>
        </authorList>
    </citation>
    <scope>NUCLEOTIDE SEQUENCE</scope>
    <source>
        <strain evidence="2">CBS 112980</strain>
    </source>
</reference>
<dbReference type="EMBL" id="JAHMHS010000037">
    <property type="protein sequence ID" value="KAK1725929.1"/>
    <property type="molecule type" value="Genomic_DNA"/>
</dbReference>